<dbReference type="Proteomes" id="UP000071859">
    <property type="component" value="Unassembled WGS sequence"/>
</dbReference>
<dbReference type="RefSeq" id="WP_062610101.1">
    <property type="nucleotide sequence ID" value="NZ_FCOX02000044.1"/>
</dbReference>
<evidence type="ECO:0000313" key="6">
    <source>
        <dbReference type="EMBL" id="SAL01195.1"/>
    </source>
</evidence>
<dbReference type="AlphaFoldDB" id="A0A158E2S5"/>
<dbReference type="OrthoDB" id="8656135at2"/>
<name>A0A158E2S5_9BURK</name>
<evidence type="ECO:0000256" key="4">
    <source>
        <dbReference type="ARBA" id="ARBA00023263"/>
    </source>
</evidence>
<organism evidence="6 7">
    <name type="scientific">Caballeronia calidae</name>
    <dbReference type="NCBI Taxonomy" id="1777139"/>
    <lineage>
        <taxon>Bacteria</taxon>
        <taxon>Pseudomonadati</taxon>
        <taxon>Pseudomonadota</taxon>
        <taxon>Betaproteobacteria</taxon>
        <taxon>Burkholderiales</taxon>
        <taxon>Burkholderiaceae</taxon>
        <taxon>Caballeronia</taxon>
    </lineage>
</organism>
<protein>
    <submittedName>
        <fullName evidence="6">Fimbrial protein</fullName>
    </submittedName>
</protein>
<evidence type="ECO:0000313" key="7">
    <source>
        <dbReference type="Proteomes" id="UP000071859"/>
    </source>
</evidence>
<gene>
    <name evidence="6" type="ORF">AWB78_06091</name>
</gene>
<dbReference type="InterPro" id="IPR039458">
    <property type="entry name" value="FimA-like"/>
</dbReference>
<evidence type="ECO:0000256" key="3">
    <source>
        <dbReference type="ARBA" id="ARBA00022729"/>
    </source>
</evidence>
<dbReference type="EMBL" id="FCOX02000044">
    <property type="protein sequence ID" value="SAL01195.1"/>
    <property type="molecule type" value="Genomic_DNA"/>
</dbReference>
<comment type="similarity">
    <text evidence="2">Belongs to the fimbrial protein family.</text>
</comment>
<dbReference type="PANTHER" id="PTHR33420:SF3">
    <property type="entry name" value="FIMBRIAL SUBUNIT ELFA"/>
    <property type="match status" value="1"/>
</dbReference>
<sequence length="183" mass="18622">MRNIALLTLMAAVGMTSVAAYAAPSGNGGGTITFYGQAIPPTCEVNPGSSGSFSVALPIMSTKSLSTAGATAGATGFTISLTSCAADGTRVRTMWEYGRTTSASGTLKNDGTATGIEIQLVDWNSGSPNVMDLSKADGAQNSQSVALVNGEANLRYAAQYYSPTGNTTGGSIETSVQYSLTYE</sequence>
<dbReference type="PANTHER" id="PTHR33420">
    <property type="entry name" value="FIMBRIAL SUBUNIT ELFA-RELATED"/>
    <property type="match status" value="1"/>
</dbReference>
<feature type="chain" id="PRO_5007624766" evidence="5">
    <location>
        <begin position="23"/>
        <end position="183"/>
    </location>
</feature>
<reference evidence="6" key="1">
    <citation type="submission" date="2016-01" db="EMBL/GenBank/DDBJ databases">
        <authorList>
            <person name="Peeters C."/>
        </authorList>
    </citation>
    <scope>NUCLEOTIDE SEQUENCE</scope>
    <source>
        <strain evidence="6">LMG 29321</strain>
    </source>
</reference>
<evidence type="ECO:0000256" key="1">
    <source>
        <dbReference type="ARBA" id="ARBA00004561"/>
    </source>
</evidence>
<feature type="signal peptide" evidence="5">
    <location>
        <begin position="1"/>
        <end position="22"/>
    </location>
</feature>
<dbReference type="InterPro" id="IPR050263">
    <property type="entry name" value="Bact_Fimbrial_Adh_Pro"/>
</dbReference>
<comment type="caution">
    <text evidence="6">The sequence shown here is derived from an EMBL/GenBank/DDBJ whole genome shotgun (WGS) entry which is preliminary data.</text>
</comment>
<dbReference type="GO" id="GO:0009289">
    <property type="term" value="C:pilus"/>
    <property type="evidence" value="ECO:0007669"/>
    <property type="project" value="UniProtKB-SubCell"/>
</dbReference>
<dbReference type="InterPro" id="IPR008966">
    <property type="entry name" value="Adhesion_dom_sf"/>
</dbReference>
<keyword evidence="3 5" id="KW-0732">Signal</keyword>
<dbReference type="GO" id="GO:0043709">
    <property type="term" value="P:cell adhesion involved in single-species biofilm formation"/>
    <property type="evidence" value="ECO:0007669"/>
    <property type="project" value="TreeGrafter"/>
</dbReference>
<dbReference type="InterPro" id="IPR036937">
    <property type="entry name" value="Adhesion_dom_fimbrial_sf"/>
</dbReference>
<dbReference type="Gene3D" id="2.60.40.1090">
    <property type="entry name" value="Fimbrial-type adhesion domain"/>
    <property type="match status" value="1"/>
</dbReference>
<keyword evidence="4" id="KW-0281">Fimbrium</keyword>
<keyword evidence="7" id="KW-1185">Reference proteome</keyword>
<comment type="subcellular location">
    <subcellularLocation>
        <location evidence="1">Fimbrium</location>
    </subcellularLocation>
</comment>
<accession>A0A158E2S5</accession>
<evidence type="ECO:0000256" key="5">
    <source>
        <dbReference type="SAM" id="SignalP"/>
    </source>
</evidence>
<dbReference type="Pfam" id="PF16970">
    <property type="entry name" value="FimA"/>
    <property type="match status" value="1"/>
</dbReference>
<proteinExistence type="inferred from homology"/>
<evidence type="ECO:0000256" key="2">
    <source>
        <dbReference type="ARBA" id="ARBA00006671"/>
    </source>
</evidence>
<dbReference type="SUPFAM" id="SSF49401">
    <property type="entry name" value="Bacterial adhesins"/>
    <property type="match status" value="1"/>
</dbReference>